<dbReference type="FunCoup" id="A0A0L0H6X2">
    <property type="interactions" value="146"/>
</dbReference>
<comment type="catalytic activity">
    <reaction evidence="5 8">
        <text>succinate semialdehyde + NAD(+) + H2O = succinate + NADH + 2 H(+)</text>
        <dbReference type="Rhea" id="RHEA:13217"/>
        <dbReference type="ChEBI" id="CHEBI:15377"/>
        <dbReference type="ChEBI" id="CHEBI:15378"/>
        <dbReference type="ChEBI" id="CHEBI:30031"/>
        <dbReference type="ChEBI" id="CHEBI:57540"/>
        <dbReference type="ChEBI" id="CHEBI:57706"/>
        <dbReference type="ChEBI" id="CHEBI:57945"/>
        <dbReference type="EC" id="1.2.1.16"/>
    </reaction>
</comment>
<evidence type="ECO:0000256" key="1">
    <source>
        <dbReference type="ARBA" id="ARBA00005176"/>
    </source>
</evidence>
<dbReference type="PROSITE" id="PS00687">
    <property type="entry name" value="ALDEHYDE_DEHYDR_GLU"/>
    <property type="match status" value="1"/>
</dbReference>
<dbReference type="Gene3D" id="3.40.309.10">
    <property type="entry name" value="Aldehyde Dehydrogenase, Chain A, domain 2"/>
    <property type="match status" value="1"/>
</dbReference>
<keyword evidence="3 7" id="KW-0560">Oxidoreductase</keyword>
<dbReference type="FunFam" id="3.40.309.10:FF:000004">
    <property type="entry name" value="Succinate-semialdehyde dehydrogenase I"/>
    <property type="match status" value="1"/>
</dbReference>
<dbReference type="InterPro" id="IPR029510">
    <property type="entry name" value="Ald_DH_CS_GLU"/>
</dbReference>
<sequence length="514" mass="55359">MLLPYHRVSFGRTVQRGHSHISLRTISGLQRADLFRDSAYIGGKWTVAESGAKHNVVDPANLEIVAAVPNMSSNDANVAIKHAQKAQAEWKRTTARQRANILRRWFDLLHANRDDLATIMTTECGKPLAEARGEVAYGASFIQWFAEEAPRAYGDIIPQHAVGRRLLAIKQPIGVVGAITPWNFPIAMVTRKVAPALAAGCSIVLKPAPETPLSALALARLAEEAGVPPGVFNVVTASKENTPEIGKELTTNSIVRKITFTGSTQVGKILAAQAASTVKRVSLELGGNAAFIVFDDADLDAAVEGCIASKYRNTGQTCVSANRIYVQAGIYDEFAERLAKRIRRMNVGHGLQAGVDVGPLISKEGWEKVSRHVSDALSKGAVAIAGGKPHALGNHFYEPTVLTGLQKNMALIHEETFGPVAGLYKFETEAEVVELANDTPFGLAGYFFSRDVGRIFRVAESLEVGMVGVNEGMISTECAPFGGVKESGMGREGSKYGLEDYLEIKYICMGGIQE</sequence>
<feature type="active site" evidence="6">
    <location>
        <position position="284"/>
    </location>
</feature>
<evidence type="ECO:0000259" key="9">
    <source>
        <dbReference type="Pfam" id="PF00171"/>
    </source>
</evidence>
<proteinExistence type="inferred from homology"/>
<dbReference type="OrthoDB" id="310895at2759"/>
<evidence type="ECO:0000313" key="10">
    <source>
        <dbReference type="EMBL" id="KNC96478.1"/>
    </source>
</evidence>
<evidence type="ECO:0000256" key="6">
    <source>
        <dbReference type="PROSITE-ProRule" id="PRU10007"/>
    </source>
</evidence>
<dbReference type="GeneID" id="27691246"/>
<dbReference type="InterPro" id="IPR016162">
    <property type="entry name" value="Ald_DH_N"/>
</dbReference>
<dbReference type="PANTHER" id="PTHR43353">
    <property type="entry name" value="SUCCINATE-SEMIALDEHYDE DEHYDROGENASE, MITOCHONDRIAL"/>
    <property type="match status" value="1"/>
</dbReference>
<dbReference type="Proteomes" id="UP000053201">
    <property type="component" value="Unassembled WGS sequence"/>
</dbReference>
<dbReference type="PANTHER" id="PTHR43353:SF5">
    <property type="entry name" value="SUCCINATE-SEMIALDEHYDE DEHYDROGENASE, MITOCHONDRIAL"/>
    <property type="match status" value="1"/>
</dbReference>
<dbReference type="FunFam" id="3.40.605.10:FF:000005">
    <property type="entry name" value="Succinate-semialdehyde dehydrogenase I"/>
    <property type="match status" value="1"/>
</dbReference>
<dbReference type="GO" id="GO:0009450">
    <property type="term" value="P:gamma-aminobutyric acid catabolic process"/>
    <property type="evidence" value="ECO:0007669"/>
    <property type="project" value="UniProtKB-UniPathway"/>
</dbReference>
<reference evidence="10 11" key="1">
    <citation type="submission" date="2009-08" db="EMBL/GenBank/DDBJ databases">
        <title>The Genome Sequence of Spizellomyces punctatus strain DAOM BR117.</title>
        <authorList>
            <consortium name="The Broad Institute Genome Sequencing Platform"/>
            <person name="Russ C."/>
            <person name="Cuomo C."/>
            <person name="Shea T."/>
            <person name="Young S.K."/>
            <person name="Zeng Q."/>
            <person name="Koehrsen M."/>
            <person name="Haas B."/>
            <person name="Borodovsky M."/>
            <person name="Guigo R."/>
            <person name="Alvarado L."/>
            <person name="Berlin A."/>
            <person name="Bochicchio J."/>
            <person name="Borenstein D."/>
            <person name="Chapman S."/>
            <person name="Chen Z."/>
            <person name="Engels R."/>
            <person name="Freedman E."/>
            <person name="Gellesch M."/>
            <person name="Goldberg J."/>
            <person name="Griggs A."/>
            <person name="Gujja S."/>
            <person name="Heiman D."/>
            <person name="Hepburn T."/>
            <person name="Howarth C."/>
            <person name="Jen D."/>
            <person name="Larson L."/>
            <person name="Lewis B."/>
            <person name="Mehta T."/>
            <person name="Park D."/>
            <person name="Pearson M."/>
            <person name="Roberts A."/>
            <person name="Saif S."/>
            <person name="Shenoy N."/>
            <person name="Sisk P."/>
            <person name="Stolte C."/>
            <person name="Sykes S."/>
            <person name="Thomson T."/>
            <person name="Walk T."/>
            <person name="White J."/>
            <person name="Yandava C."/>
            <person name="Burger G."/>
            <person name="Gray M.W."/>
            <person name="Holland P.W.H."/>
            <person name="King N."/>
            <person name="Lang F.B.F."/>
            <person name="Roger A.J."/>
            <person name="Ruiz-Trillo I."/>
            <person name="Lander E."/>
            <person name="Nusbaum C."/>
        </authorList>
    </citation>
    <scope>NUCLEOTIDE SEQUENCE [LARGE SCALE GENOMIC DNA]</scope>
    <source>
        <strain evidence="10 11">DAOM BR117</strain>
    </source>
</reference>
<dbReference type="InterPro" id="IPR016163">
    <property type="entry name" value="Ald_DH_C"/>
</dbReference>
<dbReference type="GO" id="GO:0034599">
    <property type="term" value="P:cellular response to oxidative stress"/>
    <property type="evidence" value="ECO:0007669"/>
    <property type="project" value="EnsemblFungi"/>
</dbReference>
<dbReference type="EC" id="1.2.1.16" evidence="8"/>
<comment type="pathway">
    <text evidence="1 8">Amino-acid degradation; 4-aminobutanoate degradation.</text>
</comment>
<keyword evidence="11" id="KW-1185">Reference proteome</keyword>
<dbReference type="SUPFAM" id="SSF53720">
    <property type="entry name" value="ALDH-like"/>
    <property type="match status" value="1"/>
</dbReference>
<accession>A0A0L0H6X2</accession>
<dbReference type="InterPro" id="IPR050740">
    <property type="entry name" value="Aldehyde_DH_Superfamily"/>
</dbReference>
<evidence type="ECO:0000256" key="7">
    <source>
        <dbReference type="RuleBase" id="RU003345"/>
    </source>
</evidence>
<dbReference type="InterPro" id="IPR010102">
    <property type="entry name" value="Succ_semiAld_DH"/>
</dbReference>
<dbReference type="Gene3D" id="3.40.605.10">
    <property type="entry name" value="Aldehyde Dehydrogenase, Chain A, domain 1"/>
    <property type="match status" value="1"/>
</dbReference>
<dbReference type="UniPathway" id="UPA00733"/>
<dbReference type="GO" id="GO:0004777">
    <property type="term" value="F:succinate-semialdehyde dehydrogenase (NAD+) activity"/>
    <property type="evidence" value="ECO:0007669"/>
    <property type="project" value="UniProtKB-UniRule"/>
</dbReference>
<dbReference type="RefSeq" id="XP_016604518.1">
    <property type="nucleotide sequence ID" value="XM_016756221.1"/>
</dbReference>
<evidence type="ECO:0000256" key="4">
    <source>
        <dbReference type="ARBA" id="ARBA00050387"/>
    </source>
</evidence>
<organism evidence="10 11">
    <name type="scientific">Spizellomyces punctatus (strain DAOM BR117)</name>
    <dbReference type="NCBI Taxonomy" id="645134"/>
    <lineage>
        <taxon>Eukaryota</taxon>
        <taxon>Fungi</taxon>
        <taxon>Fungi incertae sedis</taxon>
        <taxon>Chytridiomycota</taxon>
        <taxon>Chytridiomycota incertae sedis</taxon>
        <taxon>Chytridiomycetes</taxon>
        <taxon>Spizellomycetales</taxon>
        <taxon>Spizellomycetaceae</taxon>
        <taxon>Spizellomyces</taxon>
    </lineage>
</organism>
<name>A0A0L0H6X2_SPIPD</name>
<dbReference type="CDD" id="cd07103">
    <property type="entry name" value="ALDH_F5_SSADH_GabD"/>
    <property type="match status" value="1"/>
</dbReference>
<dbReference type="VEuPathDB" id="FungiDB:SPPG_08068"/>
<dbReference type="GO" id="GO:0036243">
    <property type="term" value="F:succinate-semialdehyde dehydrogenase (NADP+) activity"/>
    <property type="evidence" value="ECO:0007669"/>
    <property type="project" value="RHEA"/>
</dbReference>
<dbReference type="STRING" id="645134.A0A0L0H6X2"/>
<evidence type="ECO:0000256" key="5">
    <source>
        <dbReference type="ARBA" id="ARBA00052698"/>
    </source>
</evidence>
<dbReference type="NCBIfam" id="TIGR01780">
    <property type="entry name" value="SSADH"/>
    <property type="match status" value="1"/>
</dbReference>
<dbReference type="eggNOG" id="KOG2451">
    <property type="taxonomic scope" value="Eukaryota"/>
</dbReference>
<dbReference type="OMA" id="IGELFCK"/>
<gene>
    <name evidence="10" type="ORF">SPPG_08068</name>
</gene>
<evidence type="ECO:0000256" key="3">
    <source>
        <dbReference type="ARBA" id="ARBA00023002"/>
    </source>
</evidence>
<evidence type="ECO:0000256" key="2">
    <source>
        <dbReference type="ARBA" id="ARBA00009986"/>
    </source>
</evidence>
<dbReference type="AlphaFoldDB" id="A0A0L0H6X2"/>
<evidence type="ECO:0000313" key="11">
    <source>
        <dbReference type="Proteomes" id="UP000053201"/>
    </source>
</evidence>
<dbReference type="InterPro" id="IPR016161">
    <property type="entry name" value="Ald_DH/histidinol_DH"/>
</dbReference>
<dbReference type="InParanoid" id="A0A0L0H6X2"/>
<comment type="similarity">
    <text evidence="2 7">Belongs to the aldehyde dehydrogenase family.</text>
</comment>
<feature type="domain" description="Aldehyde dehydrogenase" evidence="9">
    <location>
        <begin position="45"/>
        <end position="507"/>
    </location>
</feature>
<dbReference type="GO" id="GO:0006540">
    <property type="term" value="P:gamma-aminobutyrate shunt"/>
    <property type="evidence" value="ECO:0007669"/>
    <property type="project" value="EnsemblFungi"/>
</dbReference>
<dbReference type="EMBL" id="KQ257468">
    <property type="protein sequence ID" value="KNC96478.1"/>
    <property type="molecule type" value="Genomic_DNA"/>
</dbReference>
<protein>
    <recommendedName>
        <fullName evidence="8">Succinate-semialdehyde dehydrogenase</fullName>
        <ecNumber evidence="8">1.2.1.16</ecNumber>
    </recommendedName>
</protein>
<comment type="catalytic activity">
    <reaction evidence="4 8">
        <text>succinate semialdehyde + NADP(+) + H2O = succinate + NADPH + 2 H(+)</text>
        <dbReference type="Rhea" id="RHEA:13213"/>
        <dbReference type="ChEBI" id="CHEBI:15377"/>
        <dbReference type="ChEBI" id="CHEBI:15378"/>
        <dbReference type="ChEBI" id="CHEBI:30031"/>
        <dbReference type="ChEBI" id="CHEBI:57706"/>
        <dbReference type="ChEBI" id="CHEBI:57783"/>
        <dbReference type="ChEBI" id="CHEBI:58349"/>
        <dbReference type="EC" id="1.2.1.16"/>
    </reaction>
</comment>
<evidence type="ECO:0000256" key="8">
    <source>
        <dbReference type="RuleBase" id="RU365091"/>
    </source>
</evidence>
<dbReference type="InterPro" id="IPR015590">
    <property type="entry name" value="Aldehyde_DH_dom"/>
</dbReference>
<dbReference type="Pfam" id="PF00171">
    <property type="entry name" value="Aldedh"/>
    <property type="match status" value="1"/>
</dbReference>